<protein>
    <submittedName>
        <fullName evidence="1">Uncharacterized protein</fullName>
    </submittedName>
</protein>
<gene>
    <name evidence="1" type="ORF">FRX31_004765</name>
</gene>
<name>A0A7J6X9Q1_THATH</name>
<keyword evidence="2" id="KW-1185">Reference proteome</keyword>
<sequence>MDNMSSTLCFSPTEGLNKNFLWESINDAKGALFGSIICHYLKHCWTRLALLKKFGHQWWIGTCDGVAFDDSSEFGHYLMCYKRVGRVYVECLAHWSYTAVRVGAHNQTLSELNAFLSVLRAEQNKNVKKLIIRSESQSAITIVMTIWDRDSVEFATLKQKVRSLVLLRWIHEAMSSLKELFCIHIVMDYLVDNLWKS</sequence>
<comment type="caution">
    <text evidence="1">The sequence shown here is derived from an EMBL/GenBank/DDBJ whole genome shotgun (WGS) entry which is preliminary data.</text>
</comment>
<dbReference type="EMBL" id="JABWDY010003808">
    <property type="protein sequence ID" value="KAF5205648.1"/>
    <property type="molecule type" value="Genomic_DNA"/>
</dbReference>
<accession>A0A7J6X9Q1</accession>
<dbReference type="AlphaFoldDB" id="A0A7J6X9Q1"/>
<evidence type="ECO:0000313" key="1">
    <source>
        <dbReference type="EMBL" id="KAF5205648.1"/>
    </source>
</evidence>
<organism evidence="1 2">
    <name type="scientific">Thalictrum thalictroides</name>
    <name type="common">Rue-anemone</name>
    <name type="synonym">Anemone thalictroides</name>
    <dbReference type="NCBI Taxonomy" id="46969"/>
    <lineage>
        <taxon>Eukaryota</taxon>
        <taxon>Viridiplantae</taxon>
        <taxon>Streptophyta</taxon>
        <taxon>Embryophyta</taxon>
        <taxon>Tracheophyta</taxon>
        <taxon>Spermatophyta</taxon>
        <taxon>Magnoliopsida</taxon>
        <taxon>Ranunculales</taxon>
        <taxon>Ranunculaceae</taxon>
        <taxon>Thalictroideae</taxon>
        <taxon>Thalictrum</taxon>
    </lineage>
</organism>
<evidence type="ECO:0000313" key="2">
    <source>
        <dbReference type="Proteomes" id="UP000554482"/>
    </source>
</evidence>
<reference evidence="1 2" key="1">
    <citation type="submission" date="2020-06" db="EMBL/GenBank/DDBJ databases">
        <title>Transcriptomic and genomic resources for Thalictrum thalictroides and T. hernandezii: Facilitating candidate gene discovery in an emerging model plant lineage.</title>
        <authorList>
            <person name="Arias T."/>
            <person name="Riano-Pachon D.M."/>
            <person name="Di Stilio V.S."/>
        </authorList>
    </citation>
    <scope>NUCLEOTIDE SEQUENCE [LARGE SCALE GENOMIC DNA]</scope>
    <source>
        <strain evidence="2">cv. WT478/WT964</strain>
        <tissue evidence="1">Leaves</tissue>
    </source>
</reference>
<proteinExistence type="predicted"/>
<dbReference type="Proteomes" id="UP000554482">
    <property type="component" value="Unassembled WGS sequence"/>
</dbReference>